<name>A0A5C5UXB0_9BACT</name>
<proteinExistence type="predicted"/>
<dbReference type="EMBL" id="SJPF01000006">
    <property type="protein sequence ID" value="TWT30082.1"/>
    <property type="molecule type" value="Genomic_DNA"/>
</dbReference>
<reference evidence="2 3" key="1">
    <citation type="submission" date="2019-02" db="EMBL/GenBank/DDBJ databases">
        <title>Deep-cultivation of Planctomycetes and their phenomic and genomic characterization uncovers novel biology.</title>
        <authorList>
            <person name="Wiegand S."/>
            <person name="Jogler M."/>
            <person name="Boedeker C."/>
            <person name="Pinto D."/>
            <person name="Vollmers J."/>
            <person name="Rivas-Marin E."/>
            <person name="Kohn T."/>
            <person name="Peeters S.H."/>
            <person name="Heuer A."/>
            <person name="Rast P."/>
            <person name="Oberbeckmann S."/>
            <person name="Bunk B."/>
            <person name="Jeske O."/>
            <person name="Meyerdierks A."/>
            <person name="Storesund J.E."/>
            <person name="Kallscheuer N."/>
            <person name="Luecker S."/>
            <person name="Lage O.M."/>
            <person name="Pohl T."/>
            <person name="Merkel B.J."/>
            <person name="Hornburger P."/>
            <person name="Mueller R.-W."/>
            <person name="Bruemmer F."/>
            <person name="Labrenz M."/>
            <person name="Spormann A.M."/>
            <person name="Op Den Camp H."/>
            <person name="Overmann J."/>
            <person name="Amann R."/>
            <person name="Jetten M.S.M."/>
            <person name="Mascher T."/>
            <person name="Medema M.H."/>
            <person name="Devos D.P."/>
            <person name="Kaster A.-K."/>
            <person name="Ovreas L."/>
            <person name="Rohde M."/>
            <person name="Galperin M.Y."/>
            <person name="Jogler C."/>
        </authorList>
    </citation>
    <scope>NUCLEOTIDE SEQUENCE [LARGE SCALE GENOMIC DNA]</scope>
    <source>
        <strain evidence="2 3">Enr8</strain>
    </source>
</reference>
<dbReference type="InterPro" id="IPR029058">
    <property type="entry name" value="AB_hydrolase_fold"/>
</dbReference>
<protein>
    <recommendedName>
        <fullName evidence="4">Alpha/beta hydrolase family protein</fullName>
    </recommendedName>
</protein>
<keyword evidence="3" id="KW-1185">Reference proteome</keyword>
<sequence>MPPLRSLLPRRSSQAIFFLVLLLTTGAFTLPALADYRDSGGGYCCPNYHQAIRPGDEIYLVSTRCLPGGCGYQLPVEQMSVMRYDGEAGWLQSSIEEATADAPVDCTSIFVHGNWMDRGWAKRRGWAMYHEVTRDWTPDRHIRYIIWSWPTTPNSKSLASIRRNNARADAEAYYLGWFLSQLPAEEKVSLSAFSLGASVVTGALRLQAGGVVVGRSLEEVAPRNCRVVFFAGATPTGSFSPYCYGGDAMSRVERFVNYYNSSDPALKRFWMLEGRGVKAMGYTGAGGLSSEGWAKTTQYNVSCIMGREHDWNLYACNRCIMDQSREVLRFEEILMPATEPVVTEPVAEEADPANAEVAKSDADVNDESPEESKSDDEATNVELAPAKGSAEATQA</sequence>
<feature type="region of interest" description="Disordered" evidence="1">
    <location>
        <begin position="341"/>
        <end position="395"/>
    </location>
</feature>
<evidence type="ECO:0000313" key="2">
    <source>
        <dbReference type="EMBL" id="TWT30082.1"/>
    </source>
</evidence>
<gene>
    <name evidence="2" type="ORF">Enr8_47390</name>
</gene>
<evidence type="ECO:0000313" key="3">
    <source>
        <dbReference type="Proteomes" id="UP000318878"/>
    </source>
</evidence>
<accession>A0A5C5UXB0</accession>
<evidence type="ECO:0000256" key="1">
    <source>
        <dbReference type="SAM" id="MobiDB-lite"/>
    </source>
</evidence>
<dbReference type="Proteomes" id="UP000318878">
    <property type="component" value="Unassembled WGS sequence"/>
</dbReference>
<evidence type="ECO:0008006" key="4">
    <source>
        <dbReference type="Google" id="ProtNLM"/>
    </source>
</evidence>
<dbReference type="SUPFAM" id="SSF53474">
    <property type="entry name" value="alpha/beta-Hydrolases"/>
    <property type="match status" value="1"/>
</dbReference>
<comment type="caution">
    <text evidence="2">The sequence shown here is derived from an EMBL/GenBank/DDBJ whole genome shotgun (WGS) entry which is preliminary data.</text>
</comment>
<organism evidence="2 3">
    <name type="scientific">Blastopirellula retiformator</name>
    <dbReference type="NCBI Taxonomy" id="2527970"/>
    <lineage>
        <taxon>Bacteria</taxon>
        <taxon>Pseudomonadati</taxon>
        <taxon>Planctomycetota</taxon>
        <taxon>Planctomycetia</taxon>
        <taxon>Pirellulales</taxon>
        <taxon>Pirellulaceae</taxon>
        <taxon>Blastopirellula</taxon>
    </lineage>
</organism>
<dbReference type="AlphaFoldDB" id="A0A5C5UXB0"/>